<keyword evidence="2" id="KW-0378">Hydrolase</keyword>
<gene>
    <name evidence="5" type="ORF">GCM10022423_07310</name>
</gene>
<evidence type="ECO:0000256" key="2">
    <source>
        <dbReference type="ARBA" id="ARBA00022801"/>
    </source>
</evidence>
<dbReference type="Pfam" id="PF01981">
    <property type="entry name" value="PTH2"/>
    <property type="match status" value="1"/>
</dbReference>
<keyword evidence="6" id="KW-1185">Reference proteome</keyword>
<dbReference type="Gene3D" id="3.40.1490.10">
    <property type="entry name" value="Bit1"/>
    <property type="match status" value="1"/>
</dbReference>
<organism evidence="5 6">
    <name type="scientific">Flavobacterium ginsengiterrae</name>
    <dbReference type="NCBI Taxonomy" id="871695"/>
    <lineage>
        <taxon>Bacteria</taxon>
        <taxon>Pseudomonadati</taxon>
        <taxon>Bacteroidota</taxon>
        <taxon>Flavobacteriia</taxon>
        <taxon>Flavobacteriales</taxon>
        <taxon>Flavobacteriaceae</taxon>
        <taxon>Flavobacterium</taxon>
    </lineage>
</organism>
<feature type="coiled-coil region" evidence="4">
    <location>
        <begin position="50"/>
        <end position="77"/>
    </location>
</feature>
<evidence type="ECO:0000256" key="4">
    <source>
        <dbReference type="SAM" id="Coils"/>
    </source>
</evidence>
<sequence length="104" mass="12244">MKMYILVKQNVPDKLVPVIAAHASLACFRKFEHTENMQQWINGIFKKVVCSVNEKEFENAKNELENLILTESSLDNQEVCIVFSPREEYSKMFKFLKMWTPKNN</sequence>
<comment type="caution">
    <text evidence="5">The sequence shown here is derived from an EMBL/GenBank/DDBJ whole genome shotgun (WGS) entry which is preliminary data.</text>
</comment>
<keyword evidence="4" id="KW-0175">Coiled coil</keyword>
<dbReference type="PROSITE" id="PS51257">
    <property type="entry name" value="PROKAR_LIPOPROTEIN"/>
    <property type="match status" value="1"/>
</dbReference>
<dbReference type="EC" id="3.1.1.29" evidence="1"/>
<evidence type="ECO:0000313" key="6">
    <source>
        <dbReference type="Proteomes" id="UP001500748"/>
    </source>
</evidence>
<dbReference type="InterPro" id="IPR023476">
    <property type="entry name" value="Pep_tRNA_hydro_II_dom_sf"/>
</dbReference>
<evidence type="ECO:0000256" key="3">
    <source>
        <dbReference type="ARBA" id="ARBA00048707"/>
    </source>
</evidence>
<proteinExistence type="predicted"/>
<reference evidence="6" key="1">
    <citation type="journal article" date="2019" name="Int. J. Syst. Evol. Microbiol.">
        <title>The Global Catalogue of Microorganisms (GCM) 10K type strain sequencing project: providing services to taxonomists for standard genome sequencing and annotation.</title>
        <authorList>
            <consortium name="The Broad Institute Genomics Platform"/>
            <consortium name="The Broad Institute Genome Sequencing Center for Infectious Disease"/>
            <person name="Wu L."/>
            <person name="Ma J."/>
        </authorList>
    </citation>
    <scope>NUCLEOTIDE SEQUENCE [LARGE SCALE GENOMIC DNA]</scope>
    <source>
        <strain evidence="6">JCM 17337</strain>
    </source>
</reference>
<dbReference type="InterPro" id="IPR002833">
    <property type="entry name" value="PTH2"/>
</dbReference>
<evidence type="ECO:0000313" key="5">
    <source>
        <dbReference type="EMBL" id="GAA3759037.1"/>
    </source>
</evidence>
<dbReference type="Proteomes" id="UP001500748">
    <property type="component" value="Unassembled WGS sequence"/>
</dbReference>
<dbReference type="RefSeq" id="WP_345140417.1">
    <property type="nucleotide sequence ID" value="NZ_BAABDU010000003.1"/>
</dbReference>
<dbReference type="SUPFAM" id="SSF102462">
    <property type="entry name" value="Peptidyl-tRNA hydrolase II"/>
    <property type="match status" value="1"/>
</dbReference>
<dbReference type="EMBL" id="BAABDU010000003">
    <property type="protein sequence ID" value="GAA3759037.1"/>
    <property type="molecule type" value="Genomic_DNA"/>
</dbReference>
<comment type="catalytic activity">
    <reaction evidence="3">
        <text>an N-acyl-L-alpha-aminoacyl-tRNA + H2O = an N-acyl-L-amino acid + a tRNA + H(+)</text>
        <dbReference type="Rhea" id="RHEA:54448"/>
        <dbReference type="Rhea" id="RHEA-COMP:10123"/>
        <dbReference type="Rhea" id="RHEA-COMP:13883"/>
        <dbReference type="ChEBI" id="CHEBI:15377"/>
        <dbReference type="ChEBI" id="CHEBI:15378"/>
        <dbReference type="ChEBI" id="CHEBI:59874"/>
        <dbReference type="ChEBI" id="CHEBI:78442"/>
        <dbReference type="ChEBI" id="CHEBI:138191"/>
        <dbReference type="EC" id="3.1.1.29"/>
    </reaction>
</comment>
<evidence type="ECO:0000256" key="1">
    <source>
        <dbReference type="ARBA" id="ARBA00013260"/>
    </source>
</evidence>
<name>A0ABP7GAP8_9FLAO</name>
<accession>A0ABP7GAP8</accession>
<protein>
    <recommendedName>
        <fullName evidence="1">peptidyl-tRNA hydrolase</fullName>
        <ecNumber evidence="1">3.1.1.29</ecNumber>
    </recommendedName>
</protein>